<evidence type="ECO:0000259" key="2">
    <source>
        <dbReference type="Pfam" id="PF08281"/>
    </source>
</evidence>
<dbReference type="InterPro" id="IPR013324">
    <property type="entry name" value="RNA_pol_sigma_r3/r4-like"/>
</dbReference>
<protein>
    <submittedName>
        <fullName evidence="4">RNA polymerase subunit sigma-24</fullName>
    </submittedName>
</protein>
<dbReference type="Proteomes" id="UP000288058">
    <property type="component" value="Unassembled WGS sequence"/>
</dbReference>
<dbReference type="Pfam" id="PF08281">
    <property type="entry name" value="Sigma70_r4_2"/>
    <property type="match status" value="1"/>
</dbReference>
<dbReference type="InterPro" id="IPR011990">
    <property type="entry name" value="TPR-like_helical_dom_sf"/>
</dbReference>
<dbReference type="GO" id="GO:0016987">
    <property type="term" value="F:sigma factor activity"/>
    <property type="evidence" value="ECO:0007669"/>
    <property type="project" value="InterPro"/>
</dbReference>
<dbReference type="InterPro" id="IPR013325">
    <property type="entry name" value="RNA_pol_sigma_r2"/>
</dbReference>
<dbReference type="OrthoDB" id="9780299at2"/>
<dbReference type="RefSeq" id="WP_126779794.1">
    <property type="nucleotide sequence ID" value="NZ_PIQC01000001.1"/>
</dbReference>
<dbReference type="EMBL" id="PIQC01000001">
    <property type="protein sequence ID" value="RUO73256.1"/>
    <property type="molecule type" value="Genomic_DNA"/>
</dbReference>
<feature type="domain" description="RNA polymerase sigma factor 70 region 4 type 2" evidence="2">
    <location>
        <begin position="111"/>
        <end position="162"/>
    </location>
</feature>
<dbReference type="Gene3D" id="1.25.40.10">
    <property type="entry name" value="Tetratricopeptide repeat domain"/>
    <property type="match status" value="1"/>
</dbReference>
<feature type="domain" description="RNA polymerase sigma-70 region 2" evidence="1">
    <location>
        <begin position="13"/>
        <end position="80"/>
    </location>
</feature>
<dbReference type="InterPro" id="IPR014284">
    <property type="entry name" value="RNA_pol_sigma-70_dom"/>
</dbReference>
<accession>A0A432Z5U1</accession>
<evidence type="ECO:0000313" key="4">
    <source>
        <dbReference type="EMBL" id="RUO73256.1"/>
    </source>
</evidence>
<dbReference type="GO" id="GO:0003677">
    <property type="term" value="F:DNA binding"/>
    <property type="evidence" value="ECO:0007669"/>
    <property type="project" value="InterPro"/>
</dbReference>
<keyword evidence="5" id="KW-1185">Reference proteome</keyword>
<comment type="caution">
    <text evidence="4">The sequence shown here is derived from an EMBL/GenBank/DDBJ whole genome shotgun (WGS) entry which is preliminary data.</text>
</comment>
<evidence type="ECO:0000259" key="3">
    <source>
        <dbReference type="Pfam" id="PF20239"/>
    </source>
</evidence>
<evidence type="ECO:0000259" key="1">
    <source>
        <dbReference type="Pfam" id="PF04542"/>
    </source>
</evidence>
<dbReference type="SUPFAM" id="SSF88659">
    <property type="entry name" value="Sigma3 and sigma4 domains of RNA polymerase sigma factors"/>
    <property type="match status" value="1"/>
</dbReference>
<dbReference type="InterPro" id="IPR046531">
    <property type="entry name" value="DUF6596"/>
</dbReference>
<proteinExistence type="predicted"/>
<evidence type="ECO:0000313" key="5">
    <source>
        <dbReference type="Proteomes" id="UP000288058"/>
    </source>
</evidence>
<dbReference type="InterPro" id="IPR019734">
    <property type="entry name" value="TPR_rpt"/>
</dbReference>
<dbReference type="PANTHER" id="PTHR47756">
    <property type="entry name" value="BLL6612 PROTEIN-RELATED"/>
    <property type="match status" value="1"/>
</dbReference>
<dbReference type="AlphaFoldDB" id="A0A432Z5U1"/>
<sequence>MPGLSIQQQISLLYKQQSRRILATLIRLLGDFELAEEAMQEAFSAALKQWPAEGIPEKPRAWLISAGRFKAIDRLRKLKRQAAWADEFIEHTGDSFSLSTQDIDDDQLRLIFTCCHPALPEDARVALTLREVCGLTTEQVASAFLLKPTAIAQRIVRAKRKIREAGIPYEVPEKKQLPQRLNTVLQVIYLVFNEGYCASSGDNLVNSALMDEAIHLTRQLSHLLNTTEINGLLALMLFQSSRRAARTNEQGKLLRLDQQDRSLWNNQQIKEADRLLQDILPKPDMGPYTIQAAIAGLHADAPHYKDTNWREILAFYDLLIRIQNTPVVALNRAVALSMAFGPEEGLKAIKQLNHSGVLDNYHLLHASQADLHRQLKQFNQAAACYRRAIELSEQSAERHYLQQQLDKLNKP</sequence>
<dbReference type="InterPro" id="IPR036388">
    <property type="entry name" value="WH-like_DNA-bd_sf"/>
</dbReference>
<dbReference type="SUPFAM" id="SSF48452">
    <property type="entry name" value="TPR-like"/>
    <property type="match status" value="1"/>
</dbReference>
<dbReference type="InterPro" id="IPR007627">
    <property type="entry name" value="RNA_pol_sigma70_r2"/>
</dbReference>
<dbReference type="SUPFAM" id="SSF88946">
    <property type="entry name" value="Sigma2 domain of RNA polymerase sigma factors"/>
    <property type="match status" value="1"/>
</dbReference>
<dbReference type="Pfam" id="PF20239">
    <property type="entry name" value="DUF6596"/>
    <property type="match status" value="1"/>
</dbReference>
<dbReference type="PANTHER" id="PTHR47756:SF2">
    <property type="entry name" value="BLL6612 PROTEIN"/>
    <property type="match status" value="1"/>
</dbReference>
<dbReference type="Gene3D" id="1.10.1740.10">
    <property type="match status" value="1"/>
</dbReference>
<dbReference type="Pfam" id="PF13181">
    <property type="entry name" value="TPR_8"/>
    <property type="match status" value="1"/>
</dbReference>
<dbReference type="NCBIfam" id="TIGR02937">
    <property type="entry name" value="sigma70-ECF"/>
    <property type="match status" value="1"/>
</dbReference>
<organism evidence="4 5">
    <name type="scientific">Idiomarina ramblicola</name>
    <dbReference type="NCBI Taxonomy" id="263724"/>
    <lineage>
        <taxon>Bacteria</taxon>
        <taxon>Pseudomonadati</taxon>
        <taxon>Pseudomonadota</taxon>
        <taxon>Gammaproteobacteria</taxon>
        <taxon>Alteromonadales</taxon>
        <taxon>Idiomarinaceae</taxon>
        <taxon>Idiomarina</taxon>
    </lineage>
</organism>
<feature type="domain" description="DUF6596" evidence="3">
    <location>
        <begin position="180"/>
        <end position="278"/>
    </location>
</feature>
<dbReference type="InterPro" id="IPR013249">
    <property type="entry name" value="RNA_pol_sigma70_r4_t2"/>
</dbReference>
<gene>
    <name evidence="4" type="ORF">CWI78_02075</name>
</gene>
<dbReference type="Gene3D" id="1.10.10.10">
    <property type="entry name" value="Winged helix-like DNA-binding domain superfamily/Winged helix DNA-binding domain"/>
    <property type="match status" value="1"/>
</dbReference>
<name>A0A432Z5U1_9GAMM</name>
<dbReference type="GO" id="GO:0006352">
    <property type="term" value="P:DNA-templated transcription initiation"/>
    <property type="evidence" value="ECO:0007669"/>
    <property type="project" value="InterPro"/>
</dbReference>
<reference evidence="5" key="1">
    <citation type="journal article" date="2018" name="Front. Microbiol.">
        <title>Genome-Based Analysis Reveals the Taxonomy and Diversity of the Family Idiomarinaceae.</title>
        <authorList>
            <person name="Liu Y."/>
            <person name="Lai Q."/>
            <person name="Shao Z."/>
        </authorList>
    </citation>
    <scope>NUCLEOTIDE SEQUENCE [LARGE SCALE GENOMIC DNA]</scope>
    <source>
        <strain evidence="5">R22</strain>
    </source>
</reference>
<dbReference type="Pfam" id="PF04542">
    <property type="entry name" value="Sigma70_r2"/>
    <property type="match status" value="1"/>
</dbReference>